<dbReference type="EMBL" id="AP022314">
    <property type="protein sequence ID" value="BBU24849.1"/>
    <property type="molecule type" value="Genomic_DNA"/>
</dbReference>
<evidence type="ECO:0000313" key="6">
    <source>
        <dbReference type="EMBL" id="BBU24849.1"/>
    </source>
</evidence>
<keyword evidence="2" id="KW-0328">Glycosyltransferase</keyword>
<organism evidence="6 7">
    <name type="scientific">Mycobacterium xenopi</name>
    <dbReference type="NCBI Taxonomy" id="1789"/>
    <lineage>
        <taxon>Bacteria</taxon>
        <taxon>Bacillati</taxon>
        <taxon>Actinomycetota</taxon>
        <taxon>Actinomycetes</taxon>
        <taxon>Mycobacteriales</taxon>
        <taxon>Mycobacteriaceae</taxon>
        <taxon>Mycobacterium</taxon>
    </lineage>
</organism>
<evidence type="ECO:0000259" key="4">
    <source>
        <dbReference type="Pfam" id="PF00534"/>
    </source>
</evidence>
<dbReference type="CDD" id="cd03801">
    <property type="entry name" value="GT4_PimA-like"/>
    <property type="match status" value="1"/>
</dbReference>
<dbReference type="PANTHER" id="PTHR12526">
    <property type="entry name" value="GLYCOSYLTRANSFERASE"/>
    <property type="match status" value="1"/>
</dbReference>
<sequence>MSAAQSEPEGHKSRGVSAVLLLCWRDTGHPQGGGSEAYLQRIGAQLAATGVDVTLRTARYPGAPRREVVDGVRVNRAGGRYSVYLRALLAMAAARLGFGPLRRVRPDVVIDTQNGVPFLARLLYGRRVAVLVHHCHREQWPVAGPVLGRLGWYIESRLSPRLHRRNQYVTVSLPSARDLVELGVDNDRIAVVRNGLDEAPAQTLGGPRAASPRVVVLSRLVPHKQIEHALDAVAALRPRVAGLHLDIVGSGWWRQRLVDHAERLGITDAVTFHGHVDDVTKHYVVQRSWVHVLPSRKEGWGVAVVEAAQHGVPTIGYRSSGGLCDSIVDGVTGVLVDDHHELVDRLEQLLADPVLRAELGGKAQTRCAEFSWRQSAEAMRAVLEAVRAGRRISGLV</sequence>
<dbReference type="KEGG" id="mxe:MYXE_46390"/>
<comment type="similarity">
    <text evidence="1">Belongs to the glycosyltransferase group 1 family. Glycosyltransferase 4 subfamily.</text>
</comment>
<dbReference type="Gene3D" id="3.40.50.2000">
    <property type="entry name" value="Glycogen Phosphorylase B"/>
    <property type="match status" value="2"/>
</dbReference>
<evidence type="ECO:0000259" key="5">
    <source>
        <dbReference type="Pfam" id="PF13439"/>
    </source>
</evidence>
<dbReference type="Pfam" id="PF00534">
    <property type="entry name" value="Glycos_transf_1"/>
    <property type="match status" value="1"/>
</dbReference>
<feature type="domain" description="Glycosyl transferase family 1" evidence="4">
    <location>
        <begin position="212"/>
        <end position="364"/>
    </location>
</feature>
<dbReference type="PANTHER" id="PTHR12526:SF640">
    <property type="entry name" value="COLANIC ACID BIOSYNTHESIS GLYCOSYLTRANSFERASE WCAL-RELATED"/>
    <property type="match status" value="1"/>
</dbReference>
<dbReference type="RefSeq" id="WP_085195346.1">
    <property type="nucleotide sequence ID" value="NZ_AP022314.1"/>
</dbReference>
<dbReference type="InterPro" id="IPR001296">
    <property type="entry name" value="Glyco_trans_1"/>
</dbReference>
<name>A0AAD1M347_MYCXE</name>
<protein>
    <recommendedName>
        <fullName evidence="8">Glycosyl transferase</fullName>
    </recommendedName>
</protein>
<dbReference type="InterPro" id="IPR028098">
    <property type="entry name" value="Glyco_trans_4-like_N"/>
</dbReference>
<evidence type="ECO:0000256" key="1">
    <source>
        <dbReference type="ARBA" id="ARBA00009481"/>
    </source>
</evidence>
<dbReference type="Proteomes" id="UP000464624">
    <property type="component" value="Chromosome"/>
</dbReference>
<accession>A0AAD1M347</accession>
<evidence type="ECO:0000256" key="2">
    <source>
        <dbReference type="ARBA" id="ARBA00022676"/>
    </source>
</evidence>
<feature type="domain" description="Glycosyltransferase subfamily 4-like N-terminal" evidence="5">
    <location>
        <begin position="33"/>
        <end position="198"/>
    </location>
</feature>
<dbReference type="SUPFAM" id="SSF53756">
    <property type="entry name" value="UDP-Glycosyltransferase/glycogen phosphorylase"/>
    <property type="match status" value="1"/>
</dbReference>
<reference evidence="6 7" key="1">
    <citation type="submission" date="2019-12" db="EMBL/GenBank/DDBJ databases">
        <title>Complete genome sequence of Mycolicibacterium xenopi str. JCM15661T.</title>
        <authorList>
            <person name="Yoshida M."/>
            <person name="Fukano H."/>
            <person name="Asakura T."/>
            <person name="Hoshino Y."/>
        </authorList>
    </citation>
    <scope>NUCLEOTIDE SEQUENCE [LARGE SCALE GENOMIC DNA]</scope>
    <source>
        <strain evidence="6 7">JCM 15661T</strain>
    </source>
</reference>
<proteinExistence type="inferred from homology"/>
<evidence type="ECO:0000256" key="3">
    <source>
        <dbReference type="ARBA" id="ARBA00022679"/>
    </source>
</evidence>
<evidence type="ECO:0000313" key="7">
    <source>
        <dbReference type="Proteomes" id="UP000464624"/>
    </source>
</evidence>
<evidence type="ECO:0008006" key="8">
    <source>
        <dbReference type="Google" id="ProtNLM"/>
    </source>
</evidence>
<keyword evidence="3" id="KW-0808">Transferase</keyword>
<dbReference type="GO" id="GO:0016757">
    <property type="term" value="F:glycosyltransferase activity"/>
    <property type="evidence" value="ECO:0007669"/>
    <property type="project" value="UniProtKB-KW"/>
</dbReference>
<dbReference type="AlphaFoldDB" id="A0AAD1M347"/>
<gene>
    <name evidence="6" type="ORF">MYXE_46390</name>
</gene>
<dbReference type="Pfam" id="PF13439">
    <property type="entry name" value="Glyco_transf_4"/>
    <property type="match status" value="1"/>
</dbReference>